<comment type="caution">
    <text evidence="1">The sequence shown here is derived from an EMBL/GenBank/DDBJ whole genome shotgun (WGS) entry which is preliminary data.</text>
</comment>
<organism evidence="1 2">
    <name type="scientific">Clohesyomyces aquaticus</name>
    <dbReference type="NCBI Taxonomy" id="1231657"/>
    <lineage>
        <taxon>Eukaryota</taxon>
        <taxon>Fungi</taxon>
        <taxon>Dikarya</taxon>
        <taxon>Ascomycota</taxon>
        <taxon>Pezizomycotina</taxon>
        <taxon>Dothideomycetes</taxon>
        <taxon>Pleosporomycetidae</taxon>
        <taxon>Pleosporales</taxon>
        <taxon>Lindgomycetaceae</taxon>
        <taxon>Clohesyomyces</taxon>
    </lineage>
</organism>
<name>A0A1Y1ZWX0_9PLEO</name>
<dbReference type="OrthoDB" id="5271495at2759"/>
<gene>
    <name evidence="1" type="ORF">BCR34DRAFT_211001</name>
</gene>
<keyword evidence="2" id="KW-1185">Reference proteome</keyword>
<dbReference type="AlphaFoldDB" id="A0A1Y1ZWX0"/>
<evidence type="ECO:0000313" key="1">
    <source>
        <dbReference type="EMBL" id="ORY14749.1"/>
    </source>
</evidence>
<evidence type="ECO:0000313" key="2">
    <source>
        <dbReference type="Proteomes" id="UP000193144"/>
    </source>
</evidence>
<reference evidence="1 2" key="1">
    <citation type="submission" date="2016-07" db="EMBL/GenBank/DDBJ databases">
        <title>Pervasive Adenine N6-methylation of Active Genes in Fungi.</title>
        <authorList>
            <consortium name="DOE Joint Genome Institute"/>
            <person name="Mondo S.J."/>
            <person name="Dannebaum R.O."/>
            <person name="Kuo R.C."/>
            <person name="Labutti K."/>
            <person name="Haridas S."/>
            <person name="Kuo A."/>
            <person name="Salamov A."/>
            <person name="Ahrendt S.R."/>
            <person name="Lipzen A."/>
            <person name="Sullivan W."/>
            <person name="Andreopoulos W.B."/>
            <person name="Clum A."/>
            <person name="Lindquist E."/>
            <person name="Daum C."/>
            <person name="Ramamoorthy G.K."/>
            <person name="Gryganskyi A."/>
            <person name="Culley D."/>
            <person name="Magnuson J.K."/>
            <person name="James T.Y."/>
            <person name="O'Malley M.A."/>
            <person name="Stajich J.E."/>
            <person name="Spatafora J.W."/>
            <person name="Visel A."/>
            <person name="Grigoriev I.V."/>
        </authorList>
    </citation>
    <scope>NUCLEOTIDE SEQUENCE [LARGE SCALE GENOMIC DNA]</scope>
    <source>
        <strain evidence="1 2">CBS 115471</strain>
    </source>
</reference>
<proteinExistence type="predicted"/>
<accession>A0A1Y1ZWX0</accession>
<sequence>MRTFNRRGRRGDDPNNRCHWSFVFHDAGAEIGNLFQVLVIDLDRLCYQFDRRDGVDILNPTSEGRFEVVTIRASRYRHATAILKKEPSPWNGTDRCQDWTVNCLIALEVEEMIPPGTAQWVNELVGKSATELAHVLGCRWIPNRPES</sequence>
<dbReference type="STRING" id="1231657.A0A1Y1ZWX0"/>
<dbReference type="Proteomes" id="UP000193144">
    <property type="component" value="Unassembled WGS sequence"/>
</dbReference>
<dbReference type="EMBL" id="MCFA01000030">
    <property type="protein sequence ID" value="ORY14749.1"/>
    <property type="molecule type" value="Genomic_DNA"/>
</dbReference>
<protein>
    <submittedName>
        <fullName evidence="1">Uncharacterized protein</fullName>
    </submittedName>
</protein>